<comment type="caution">
    <text evidence="2">The sequence shown here is derived from an EMBL/GenBank/DDBJ whole genome shotgun (WGS) entry which is preliminary data.</text>
</comment>
<dbReference type="Proteomes" id="UP000327000">
    <property type="component" value="Unassembled WGS sequence"/>
</dbReference>
<feature type="region of interest" description="Disordered" evidence="1">
    <location>
        <begin position="1"/>
        <end position="117"/>
    </location>
</feature>
<evidence type="ECO:0000313" key="3">
    <source>
        <dbReference type="Proteomes" id="UP000327000"/>
    </source>
</evidence>
<feature type="compositionally biased region" description="Basic and acidic residues" evidence="1">
    <location>
        <begin position="88"/>
        <end position="110"/>
    </location>
</feature>
<proteinExistence type="predicted"/>
<evidence type="ECO:0000313" key="2">
    <source>
        <dbReference type="EMBL" id="KAB7832511.1"/>
    </source>
</evidence>
<dbReference type="EMBL" id="VOKX01000145">
    <property type="protein sequence ID" value="KAB7832511.1"/>
    <property type="molecule type" value="Genomic_DNA"/>
</dbReference>
<name>A0A5N5VWP5_STRMB</name>
<keyword evidence="3" id="KW-1185">Reference proteome</keyword>
<dbReference type="RefSeq" id="WP_152266303.1">
    <property type="nucleotide sequence ID" value="NZ_VOKX01000145.1"/>
</dbReference>
<sequence>MSAVTGDELVESAGTVGAKRRHRRPLRSEFLNGLREMMSERGVAHPESSGLGEKPDPGRGLAVLPQTRIHPHGIKHTTFTHTLARRGGRPDRIHHWADHNDPRTTERRGALDTSPAYGAAASMAELLAPEGDGA</sequence>
<accession>A0A5N5VWP5</accession>
<gene>
    <name evidence="2" type="ORF">FRZ00_34765</name>
</gene>
<evidence type="ECO:0000256" key="1">
    <source>
        <dbReference type="SAM" id="MobiDB-lite"/>
    </source>
</evidence>
<organism evidence="2 3">
    <name type="scientific">Streptomyces mobaraensis</name>
    <name type="common">Streptoverticillium mobaraense</name>
    <dbReference type="NCBI Taxonomy" id="35621"/>
    <lineage>
        <taxon>Bacteria</taxon>
        <taxon>Bacillati</taxon>
        <taxon>Actinomycetota</taxon>
        <taxon>Actinomycetes</taxon>
        <taxon>Kitasatosporales</taxon>
        <taxon>Streptomycetaceae</taxon>
        <taxon>Streptomyces</taxon>
    </lineage>
</organism>
<dbReference type="OrthoDB" id="4137935at2"/>
<dbReference type="AlphaFoldDB" id="A0A5N5VWP5"/>
<protein>
    <submittedName>
        <fullName evidence="2">Uncharacterized protein</fullName>
    </submittedName>
</protein>
<reference evidence="2 3" key="1">
    <citation type="journal article" date="2019" name="Microb. Cell Fact.">
        <title>Exploring novel herbicidin analogues by transcriptional regulator overexpression and MS/MS molecular networking.</title>
        <authorList>
            <person name="Shi Y."/>
            <person name="Gu R."/>
            <person name="Li Y."/>
            <person name="Wang X."/>
            <person name="Ren W."/>
            <person name="Li X."/>
            <person name="Wang L."/>
            <person name="Xie Y."/>
            <person name="Hong B."/>
        </authorList>
    </citation>
    <scope>NUCLEOTIDE SEQUENCE [LARGE SCALE GENOMIC DNA]</scope>
    <source>
        <strain evidence="2 3">US-43</strain>
    </source>
</reference>